<feature type="non-terminal residue" evidence="2">
    <location>
        <position position="1"/>
    </location>
</feature>
<accession>A0A0P0WB00</accession>
<feature type="region of interest" description="Disordered" evidence="1">
    <location>
        <begin position="49"/>
        <end position="129"/>
    </location>
</feature>
<organism evidence="2 3">
    <name type="scientific">Oryza sativa subsp. japonica</name>
    <name type="common">Rice</name>
    <dbReference type="NCBI Taxonomy" id="39947"/>
    <lineage>
        <taxon>Eukaryota</taxon>
        <taxon>Viridiplantae</taxon>
        <taxon>Streptophyta</taxon>
        <taxon>Embryophyta</taxon>
        <taxon>Tracheophyta</taxon>
        <taxon>Spermatophyta</taxon>
        <taxon>Magnoliopsida</taxon>
        <taxon>Liliopsida</taxon>
        <taxon>Poales</taxon>
        <taxon>Poaceae</taxon>
        <taxon>BOP clade</taxon>
        <taxon>Oryzoideae</taxon>
        <taxon>Oryzeae</taxon>
        <taxon>Oryzinae</taxon>
        <taxon>Oryza</taxon>
        <taxon>Oryza sativa</taxon>
    </lineage>
</organism>
<dbReference type="Gramene" id="Os04t0447533-00">
    <property type="protein sequence ID" value="Os04t0447533-00"/>
    <property type="gene ID" value="Os04g0447533"/>
</dbReference>
<evidence type="ECO:0000256" key="1">
    <source>
        <dbReference type="SAM" id="MobiDB-lite"/>
    </source>
</evidence>
<dbReference type="AlphaFoldDB" id="A0A0P0WB00"/>
<proteinExistence type="predicted"/>
<feature type="compositionally biased region" description="Basic and acidic residues" evidence="1">
    <location>
        <begin position="49"/>
        <end position="60"/>
    </location>
</feature>
<gene>
    <name evidence="2" type="ordered locus">Os04g0447533</name>
    <name evidence="2" type="ORF">OSNPB_040447533</name>
</gene>
<dbReference type="PaxDb" id="39947-A0A0P0WB00"/>
<dbReference type="EMBL" id="AP014960">
    <property type="protein sequence ID" value="BAS89416.1"/>
    <property type="molecule type" value="Genomic_DNA"/>
</dbReference>
<evidence type="ECO:0000313" key="3">
    <source>
        <dbReference type="Proteomes" id="UP000059680"/>
    </source>
</evidence>
<name>A0A0P0WB00_ORYSJ</name>
<reference evidence="2 3" key="3">
    <citation type="journal article" date="2013" name="Rice">
        <title>Improvement of the Oryza sativa Nipponbare reference genome using next generation sequence and optical map data.</title>
        <authorList>
            <person name="Kawahara Y."/>
            <person name="de la Bastide M."/>
            <person name="Hamilton J.P."/>
            <person name="Kanamori H."/>
            <person name="McCombie W.R."/>
            <person name="Ouyang S."/>
            <person name="Schwartz D.C."/>
            <person name="Tanaka T."/>
            <person name="Wu J."/>
            <person name="Zhou S."/>
            <person name="Childs K.L."/>
            <person name="Davidson R.M."/>
            <person name="Lin H."/>
            <person name="Quesada-Ocampo L."/>
            <person name="Vaillancourt B."/>
            <person name="Sakai H."/>
            <person name="Lee S.S."/>
            <person name="Kim J."/>
            <person name="Numa H."/>
            <person name="Itoh T."/>
            <person name="Buell C.R."/>
            <person name="Matsumoto T."/>
        </authorList>
    </citation>
    <scope>NUCLEOTIDE SEQUENCE [LARGE SCALE GENOMIC DNA]</scope>
    <source>
        <strain evidence="3">cv. Nipponbare</strain>
    </source>
</reference>
<protein>
    <submittedName>
        <fullName evidence="2">Os04g0447533 protein</fullName>
    </submittedName>
</protein>
<sequence length="129" mass="14243">MTRQESYLASKRKLKKEPKPLVSLLQALPEGGEHEVRVALRAPHLGGHEHLLAARDDPAPRRPGHGLADDPLGAVHRCGVDVAVPDLQRGEQGAPEALLPHGPERRRSEPHRRHRAPSAAERPRREPRG</sequence>
<reference evidence="3" key="1">
    <citation type="journal article" date="2005" name="Nature">
        <title>The map-based sequence of the rice genome.</title>
        <authorList>
            <consortium name="International rice genome sequencing project (IRGSP)"/>
            <person name="Matsumoto T."/>
            <person name="Wu J."/>
            <person name="Kanamori H."/>
            <person name="Katayose Y."/>
            <person name="Fujisawa M."/>
            <person name="Namiki N."/>
            <person name="Mizuno H."/>
            <person name="Yamamoto K."/>
            <person name="Antonio B.A."/>
            <person name="Baba T."/>
            <person name="Sakata K."/>
            <person name="Nagamura Y."/>
            <person name="Aoki H."/>
            <person name="Arikawa K."/>
            <person name="Arita K."/>
            <person name="Bito T."/>
            <person name="Chiden Y."/>
            <person name="Fujitsuka N."/>
            <person name="Fukunaka R."/>
            <person name="Hamada M."/>
            <person name="Harada C."/>
            <person name="Hayashi A."/>
            <person name="Hijishita S."/>
            <person name="Honda M."/>
            <person name="Hosokawa S."/>
            <person name="Ichikawa Y."/>
            <person name="Idonuma A."/>
            <person name="Iijima M."/>
            <person name="Ikeda M."/>
            <person name="Ikeno M."/>
            <person name="Ito K."/>
            <person name="Ito S."/>
            <person name="Ito T."/>
            <person name="Ito Y."/>
            <person name="Ito Y."/>
            <person name="Iwabuchi A."/>
            <person name="Kamiya K."/>
            <person name="Karasawa W."/>
            <person name="Kurita K."/>
            <person name="Katagiri S."/>
            <person name="Kikuta A."/>
            <person name="Kobayashi H."/>
            <person name="Kobayashi N."/>
            <person name="Machita K."/>
            <person name="Maehara T."/>
            <person name="Masukawa M."/>
            <person name="Mizubayashi T."/>
            <person name="Mukai Y."/>
            <person name="Nagasaki H."/>
            <person name="Nagata Y."/>
            <person name="Naito S."/>
            <person name="Nakashima M."/>
            <person name="Nakama Y."/>
            <person name="Nakamichi Y."/>
            <person name="Nakamura M."/>
            <person name="Meguro A."/>
            <person name="Negishi M."/>
            <person name="Ohta I."/>
            <person name="Ohta T."/>
            <person name="Okamoto M."/>
            <person name="Ono N."/>
            <person name="Saji S."/>
            <person name="Sakaguchi M."/>
            <person name="Sakai K."/>
            <person name="Shibata M."/>
            <person name="Shimokawa T."/>
            <person name="Song J."/>
            <person name="Takazaki Y."/>
            <person name="Terasawa K."/>
            <person name="Tsugane M."/>
            <person name="Tsuji K."/>
            <person name="Ueda S."/>
            <person name="Waki K."/>
            <person name="Yamagata H."/>
            <person name="Yamamoto M."/>
            <person name="Yamamoto S."/>
            <person name="Yamane H."/>
            <person name="Yoshiki S."/>
            <person name="Yoshihara R."/>
            <person name="Yukawa K."/>
            <person name="Zhong H."/>
            <person name="Yano M."/>
            <person name="Yuan Q."/>
            <person name="Ouyang S."/>
            <person name="Liu J."/>
            <person name="Jones K.M."/>
            <person name="Gansberger K."/>
            <person name="Moffat K."/>
            <person name="Hill J."/>
            <person name="Bera J."/>
            <person name="Fadrosh D."/>
            <person name="Jin S."/>
            <person name="Johri S."/>
            <person name="Kim M."/>
            <person name="Overton L."/>
            <person name="Reardon M."/>
            <person name="Tsitrin T."/>
            <person name="Vuong H."/>
            <person name="Weaver B."/>
            <person name="Ciecko A."/>
            <person name="Tallon L."/>
            <person name="Jackson J."/>
            <person name="Pai G."/>
            <person name="Aken S.V."/>
            <person name="Utterback T."/>
            <person name="Reidmuller S."/>
            <person name="Feldblyum T."/>
            <person name="Hsiao J."/>
            <person name="Zismann V."/>
            <person name="Iobst S."/>
            <person name="de Vazeille A.R."/>
            <person name="Buell C.R."/>
            <person name="Ying K."/>
            <person name="Li Y."/>
            <person name="Lu T."/>
            <person name="Huang Y."/>
            <person name="Zhao Q."/>
            <person name="Feng Q."/>
            <person name="Zhang L."/>
            <person name="Zhu J."/>
            <person name="Weng Q."/>
            <person name="Mu J."/>
            <person name="Lu Y."/>
            <person name="Fan D."/>
            <person name="Liu Y."/>
            <person name="Guan J."/>
            <person name="Zhang Y."/>
            <person name="Yu S."/>
            <person name="Liu X."/>
            <person name="Zhang Y."/>
            <person name="Hong G."/>
            <person name="Han B."/>
            <person name="Choisne N."/>
            <person name="Demange N."/>
            <person name="Orjeda G."/>
            <person name="Samain S."/>
            <person name="Cattolico L."/>
            <person name="Pelletier E."/>
            <person name="Couloux A."/>
            <person name="Segurens B."/>
            <person name="Wincker P."/>
            <person name="D'Hont A."/>
            <person name="Scarpelli C."/>
            <person name="Weissenbach J."/>
            <person name="Salanoubat M."/>
            <person name="Quetier F."/>
            <person name="Yu Y."/>
            <person name="Kim H.R."/>
            <person name="Rambo T."/>
            <person name="Currie J."/>
            <person name="Collura K."/>
            <person name="Luo M."/>
            <person name="Yang T."/>
            <person name="Ammiraju J.S.S."/>
            <person name="Engler F."/>
            <person name="Soderlund C."/>
            <person name="Wing R.A."/>
            <person name="Palmer L.E."/>
            <person name="de la Bastide M."/>
            <person name="Spiegel L."/>
            <person name="Nascimento L."/>
            <person name="Zutavern T."/>
            <person name="O'Shaughnessy A."/>
            <person name="Dike S."/>
            <person name="Dedhia N."/>
            <person name="Preston R."/>
            <person name="Balija V."/>
            <person name="McCombie W.R."/>
            <person name="Chow T."/>
            <person name="Chen H."/>
            <person name="Chung M."/>
            <person name="Chen C."/>
            <person name="Shaw J."/>
            <person name="Wu H."/>
            <person name="Hsiao K."/>
            <person name="Chao Y."/>
            <person name="Chu M."/>
            <person name="Cheng C."/>
            <person name="Hour A."/>
            <person name="Lee P."/>
            <person name="Lin S."/>
            <person name="Lin Y."/>
            <person name="Liou J."/>
            <person name="Liu S."/>
            <person name="Hsing Y."/>
            <person name="Raghuvanshi S."/>
            <person name="Mohanty A."/>
            <person name="Bharti A.K."/>
            <person name="Gaur A."/>
            <person name="Gupta V."/>
            <person name="Kumar D."/>
            <person name="Ravi V."/>
            <person name="Vij S."/>
            <person name="Kapur A."/>
            <person name="Khurana P."/>
            <person name="Khurana P."/>
            <person name="Khurana J.P."/>
            <person name="Tyagi A.K."/>
            <person name="Gaikwad K."/>
            <person name="Singh A."/>
            <person name="Dalal V."/>
            <person name="Srivastava S."/>
            <person name="Dixit A."/>
            <person name="Pal A.K."/>
            <person name="Ghazi I.A."/>
            <person name="Yadav M."/>
            <person name="Pandit A."/>
            <person name="Bhargava A."/>
            <person name="Sureshbabu K."/>
            <person name="Batra K."/>
            <person name="Sharma T.R."/>
            <person name="Mohapatra T."/>
            <person name="Singh N.K."/>
            <person name="Messing J."/>
            <person name="Nelson A.B."/>
            <person name="Fuks G."/>
            <person name="Kavchok S."/>
            <person name="Keizer G."/>
            <person name="Linton E."/>
            <person name="Llaca V."/>
            <person name="Song R."/>
            <person name="Tanyolac B."/>
            <person name="Young S."/>
            <person name="Ho-Il K."/>
            <person name="Hahn J.H."/>
            <person name="Sangsakoo G."/>
            <person name="Vanavichit A."/>
            <person name="de Mattos Luiz.A.T."/>
            <person name="Zimmer P.D."/>
            <person name="Malone G."/>
            <person name="Dellagostin O."/>
            <person name="de Oliveira A.C."/>
            <person name="Bevan M."/>
            <person name="Bancroft I."/>
            <person name="Minx P."/>
            <person name="Cordum H."/>
            <person name="Wilson R."/>
            <person name="Cheng Z."/>
            <person name="Jin W."/>
            <person name="Jiang J."/>
            <person name="Leong S.A."/>
            <person name="Iwama H."/>
            <person name="Gojobori T."/>
            <person name="Itoh T."/>
            <person name="Niimura Y."/>
            <person name="Fujii Y."/>
            <person name="Habara T."/>
            <person name="Sakai H."/>
            <person name="Sato Y."/>
            <person name="Wilson G."/>
            <person name="Kumar K."/>
            <person name="McCouch S."/>
            <person name="Juretic N."/>
            <person name="Hoen D."/>
            <person name="Wright S."/>
            <person name="Bruskiewich R."/>
            <person name="Bureau T."/>
            <person name="Miyao A."/>
            <person name="Hirochika H."/>
            <person name="Nishikawa T."/>
            <person name="Kadowaki K."/>
            <person name="Sugiura M."/>
            <person name="Burr B."/>
            <person name="Sasaki T."/>
        </authorList>
    </citation>
    <scope>NUCLEOTIDE SEQUENCE [LARGE SCALE GENOMIC DNA]</scope>
    <source>
        <strain evidence="3">cv. Nipponbare</strain>
    </source>
</reference>
<dbReference type="InParanoid" id="A0A0P0WB00"/>
<reference evidence="2 3" key="2">
    <citation type="journal article" date="2013" name="Plant Cell Physiol.">
        <title>Rice Annotation Project Database (RAP-DB): an integrative and interactive database for rice genomics.</title>
        <authorList>
            <person name="Sakai H."/>
            <person name="Lee S.S."/>
            <person name="Tanaka T."/>
            <person name="Numa H."/>
            <person name="Kim J."/>
            <person name="Kawahara Y."/>
            <person name="Wakimoto H."/>
            <person name="Yang C.C."/>
            <person name="Iwamoto M."/>
            <person name="Abe T."/>
            <person name="Yamada Y."/>
            <person name="Muto A."/>
            <person name="Inokuchi H."/>
            <person name="Ikemura T."/>
            <person name="Matsumoto T."/>
            <person name="Sasaki T."/>
            <person name="Itoh T."/>
        </authorList>
    </citation>
    <scope>NUCLEOTIDE SEQUENCE [LARGE SCALE GENOMIC DNA]</scope>
    <source>
        <strain evidence="3">cv. Nipponbare</strain>
    </source>
</reference>
<evidence type="ECO:0000313" key="2">
    <source>
        <dbReference type="EMBL" id="BAS89416.1"/>
    </source>
</evidence>
<dbReference type="Proteomes" id="UP000059680">
    <property type="component" value="Chromosome 4"/>
</dbReference>
<keyword evidence="3" id="KW-1185">Reference proteome</keyword>